<comment type="subcellular location">
    <subcellularLocation>
        <location evidence="1">Membrane</location>
        <topology evidence="1">Multi-pass membrane protein</topology>
    </subcellularLocation>
</comment>
<feature type="transmembrane region" description="Helical" evidence="7">
    <location>
        <begin position="461"/>
        <end position="480"/>
    </location>
</feature>
<evidence type="ECO:0000313" key="9">
    <source>
        <dbReference type="Proteomes" id="UP000827889"/>
    </source>
</evidence>
<evidence type="ECO:0000256" key="6">
    <source>
        <dbReference type="SAM" id="MobiDB-lite"/>
    </source>
</evidence>
<dbReference type="GeneID" id="115726623"/>
<feature type="transmembrane region" description="Helical" evidence="7">
    <location>
        <begin position="515"/>
        <end position="535"/>
    </location>
</feature>
<dbReference type="Pfam" id="PF13520">
    <property type="entry name" value="AA_permease_2"/>
    <property type="match status" value="1"/>
</dbReference>
<comment type="similarity">
    <text evidence="2">Belongs to the amino acid-polyamine-organocation (APC) superfamily. Cationic amino acid transporter (CAT) (TC 2.A.3.3) family.</text>
</comment>
<feature type="transmembrane region" description="Helical" evidence="7">
    <location>
        <begin position="486"/>
        <end position="503"/>
    </location>
</feature>
<feature type="domain" description="Cationic amino acid transporter C-terminal" evidence="8">
    <location>
        <begin position="516"/>
        <end position="566"/>
    </location>
</feature>
<keyword evidence="5 7" id="KW-0472">Membrane</keyword>
<feature type="transmembrane region" description="Helical" evidence="7">
    <location>
        <begin position="231"/>
        <end position="250"/>
    </location>
</feature>
<evidence type="ECO:0000256" key="5">
    <source>
        <dbReference type="ARBA" id="ARBA00023136"/>
    </source>
</evidence>
<dbReference type="InterPro" id="IPR002293">
    <property type="entry name" value="AA/rel_permease1"/>
</dbReference>
<keyword evidence="4 7" id="KW-1133">Transmembrane helix</keyword>
<keyword evidence="9" id="KW-1185">Reference proteome</keyword>
<dbReference type="PANTHER" id="PTHR43243">
    <property type="entry name" value="INNER MEMBRANE TRANSPORTER YGJI-RELATED"/>
    <property type="match status" value="1"/>
</dbReference>
<feature type="transmembrane region" description="Helical" evidence="7">
    <location>
        <begin position="398"/>
        <end position="417"/>
    </location>
</feature>
<dbReference type="Gene3D" id="1.20.1740.10">
    <property type="entry name" value="Amino acid/polyamine transporter I"/>
    <property type="match status" value="1"/>
</dbReference>
<dbReference type="Pfam" id="PF13906">
    <property type="entry name" value="AA_permease_C"/>
    <property type="match status" value="1"/>
</dbReference>
<evidence type="ECO:0000256" key="2">
    <source>
        <dbReference type="ARBA" id="ARBA00008572"/>
    </source>
</evidence>
<feature type="transmembrane region" description="Helical" evidence="7">
    <location>
        <begin position="429"/>
        <end position="449"/>
    </location>
</feature>
<feature type="compositionally biased region" description="Polar residues" evidence="6">
    <location>
        <begin position="592"/>
        <end position="615"/>
    </location>
</feature>
<proteinExistence type="inferred from homology"/>
<keyword evidence="3 7" id="KW-0812">Transmembrane</keyword>
<feature type="transmembrane region" description="Helical" evidence="7">
    <location>
        <begin position="270"/>
        <end position="291"/>
    </location>
</feature>
<feature type="transmembrane region" description="Helical" evidence="7">
    <location>
        <begin position="110"/>
        <end position="132"/>
    </location>
</feature>
<feature type="transmembrane region" description="Helical" evidence="7">
    <location>
        <begin position="208"/>
        <end position="224"/>
    </location>
</feature>
<protein>
    <submittedName>
        <fullName evidence="10">Cationic amino acid transporter 1-like isoform X1</fullName>
    </submittedName>
</protein>
<evidence type="ECO:0000256" key="7">
    <source>
        <dbReference type="SAM" id="Phobius"/>
    </source>
</evidence>
<feature type="transmembrane region" description="Helical" evidence="7">
    <location>
        <begin position="349"/>
        <end position="377"/>
    </location>
</feature>
<evidence type="ECO:0000259" key="8">
    <source>
        <dbReference type="Pfam" id="PF13906"/>
    </source>
</evidence>
<evidence type="ECO:0000256" key="4">
    <source>
        <dbReference type="ARBA" id="ARBA00022989"/>
    </source>
</evidence>
<reference evidence="10" key="1">
    <citation type="submission" date="2025-08" db="UniProtKB">
        <authorList>
            <consortium name="RefSeq"/>
        </authorList>
    </citation>
    <scope>IDENTIFICATION</scope>
    <source>
        <tissue evidence="10">Leaf</tissue>
    </source>
</reference>
<feature type="region of interest" description="Disordered" evidence="6">
    <location>
        <begin position="591"/>
        <end position="615"/>
    </location>
</feature>
<accession>A0ABM3HWU1</accession>
<sequence length="615" mass="66997">MEGASGAGGEGTVRRRVCCCSKDDFLPEESFRSWINYWGALKDTPARLRDRVLTRSLETRELSEVKARSQHDMKRTLTWWDLIWFGIGVVIGAGIFVLTGLQTKEHAGPAVVLSFVVSGISAMLSVFCYTEFAVEIPVAGGSFAYLRVELGDFTAFIAAGNIILEYMIGGAAVARSWTSYFATLLNRKPEDFLIQAHGLANGYDRLDPIAVCICGVVCVFAVLSTKGSSRLNYISSIVHLLAIVFIIVAGLTKVDAANYTPFTPFKAHGIFKASAVLFFAYVGFDAVSTLAEETKNPARDIPIGLVGSMVVTTIAYCSMVITLCLMQPYYQIDTYAPFSVAFQAVGMDWAKYIVAFGALEGMTTALLTGAVGLARYVTHIARTHMMPPWFAKVNEKTGTPVNATIVMLSATAVIAFFTKLNILADLLSISTLFIFTLVAIALLVRRYYVSGVTKPANRNKLIICISLIVGSSTATATYWGLSENGWVGYVITMPIWFLATVGLRVLVPQARDPKLWGVPLVPWLPSASIAINIFLLGSIDRASFERFGIWTGFLLLYYFFFGLHASYDIAKESGETKGKDGLEWKKIEEGDVSSTTRTAPGGVNNDSETSAIPSI</sequence>
<gene>
    <name evidence="10" type="primary">LOC115726623</name>
</gene>
<feature type="transmembrane region" description="Helical" evidence="7">
    <location>
        <begin position="153"/>
        <end position="174"/>
    </location>
</feature>
<feature type="transmembrane region" description="Helical" evidence="7">
    <location>
        <begin position="547"/>
        <end position="567"/>
    </location>
</feature>
<feature type="transmembrane region" description="Helical" evidence="7">
    <location>
        <begin position="77"/>
        <end position="98"/>
    </location>
</feature>
<dbReference type="InterPro" id="IPR029485">
    <property type="entry name" value="CAT_C"/>
</dbReference>
<name>A0ABM3HWU1_9MYRT</name>
<evidence type="ECO:0000256" key="3">
    <source>
        <dbReference type="ARBA" id="ARBA00022692"/>
    </source>
</evidence>
<evidence type="ECO:0000256" key="1">
    <source>
        <dbReference type="ARBA" id="ARBA00004141"/>
    </source>
</evidence>
<dbReference type="Proteomes" id="UP000827889">
    <property type="component" value="Chromosome 9"/>
</dbReference>
<dbReference type="PANTHER" id="PTHR43243:SF1">
    <property type="entry name" value="CATIONIC AMINO ACID TRANSPORTER 1"/>
    <property type="match status" value="1"/>
</dbReference>
<dbReference type="RefSeq" id="XP_048141060.1">
    <property type="nucleotide sequence ID" value="XM_048285103.1"/>
</dbReference>
<organism evidence="9 10">
    <name type="scientific">Rhodamnia argentea</name>
    <dbReference type="NCBI Taxonomy" id="178133"/>
    <lineage>
        <taxon>Eukaryota</taxon>
        <taxon>Viridiplantae</taxon>
        <taxon>Streptophyta</taxon>
        <taxon>Embryophyta</taxon>
        <taxon>Tracheophyta</taxon>
        <taxon>Spermatophyta</taxon>
        <taxon>Magnoliopsida</taxon>
        <taxon>eudicotyledons</taxon>
        <taxon>Gunneridae</taxon>
        <taxon>Pentapetalae</taxon>
        <taxon>rosids</taxon>
        <taxon>malvids</taxon>
        <taxon>Myrtales</taxon>
        <taxon>Myrtaceae</taxon>
        <taxon>Myrtoideae</taxon>
        <taxon>Myrteae</taxon>
        <taxon>Australasian group</taxon>
        <taxon>Rhodamnia</taxon>
    </lineage>
</organism>
<feature type="transmembrane region" description="Helical" evidence="7">
    <location>
        <begin position="303"/>
        <end position="329"/>
    </location>
</feature>
<evidence type="ECO:0000313" key="10">
    <source>
        <dbReference type="RefSeq" id="XP_048141060.1"/>
    </source>
</evidence>